<accession>A0A9X2B4G3</accession>
<dbReference type="InterPro" id="IPR005195">
    <property type="entry name" value="Glyco_hydro_65_M"/>
</dbReference>
<dbReference type="GO" id="GO:0004553">
    <property type="term" value="F:hydrolase activity, hydrolyzing O-glycosyl compounds"/>
    <property type="evidence" value="ECO:0007669"/>
    <property type="project" value="TreeGrafter"/>
</dbReference>
<evidence type="ECO:0000256" key="2">
    <source>
        <dbReference type="ARBA" id="ARBA00022676"/>
    </source>
</evidence>
<keyword evidence="2" id="KW-0328">Glycosyltransferase</keyword>
<dbReference type="Pfam" id="PF03636">
    <property type="entry name" value="Glyco_hydro_65N"/>
    <property type="match status" value="1"/>
</dbReference>
<organism evidence="9 10">
    <name type="scientific">Paenibacillus mangrovi</name>
    <dbReference type="NCBI Taxonomy" id="2931978"/>
    <lineage>
        <taxon>Bacteria</taxon>
        <taxon>Bacillati</taxon>
        <taxon>Bacillota</taxon>
        <taxon>Bacilli</taxon>
        <taxon>Bacillales</taxon>
        <taxon>Paenibacillaceae</taxon>
        <taxon>Paenibacillus</taxon>
    </lineage>
</organism>
<evidence type="ECO:0000256" key="3">
    <source>
        <dbReference type="ARBA" id="ARBA00022679"/>
    </source>
</evidence>
<dbReference type="Gene3D" id="1.50.10.10">
    <property type="match status" value="1"/>
</dbReference>
<dbReference type="Pfam" id="PF03633">
    <property type="entry name" value="Glyco_hydro_65C"/>
    <property type="match status" value="1"/>
</dbReference>
<dbReference type="SUPFAM" id="SSF48208">
    <property type="entry name" value="Six-hairpin glycosidases"/>
    <property type="match status" value="1"/>
</dbReference>
<evidence type="ECO:0000256" key="1">
    <source>
        <dbReference type="ARBA" id="ARBA00006768"/>
    </source>
</evidence>
<protein>
    <submittedName>
        <fullName evidence="9">Glycoside hydrolase family 65 protein</fullName>
    </submittedName>
</protein>
<dbReference type="Pfam" id="PF03632">
    <property type="entry name" value="Glyco_hydro_65m"/>
    <property type="match status" value="1"/>
</dbReference>
<evidence type="ECO:0000313" key="9">
    <source>
        <dbReference type="EMBL" id="MCJ8011612.1"/>
    </source>
</evidence>
<comment type="caution">
    <text evidence="9">The sequence shown here is derived from an EMBL/GenBank/DDBJ whole genome shotgun (WGS) entry which is preliminary data.</text>
</comment>
<dbReference type="InterPro" id="IPR037018">
    <property type="entry name" value="GH65_N"/>
</dbReference>
<dbReference type="Gene3D" id="2.70.98.40">
    <property type="entry name" value="Glycoside hydrolase, family 65, N-terminal domain"/>
    <property type="match status" value="1"/>
</dbReference>
<dbReference type="InterPro" id="IPR012341">
    <property type="entry name" value="6hp_glycosidase-like_sf"/>
</dbReference>
<keyword evidence="3" id="KW-0808">Transferase</keyword>
<dbReference type="PIRSF" id="PIRSF036289">
    <property type="entry name" value="Glycosyl_hydrolase_malt_phosph"/>
    <property type="match status" value="1"/>
</dbReference>
<proteinExistence type="inferred from homology"/>
<feature type="binding site" evidence="5">
    <location>
        <begin position="355"/>
        <end position="356"/>
    </location>
    <ligand>
        <name>substrate</name>
    </ligand>
</feature>
<keyword evidence="10" id="KW-1185">Reference proteome</keyword>
<evidence type="ECO:0000259" key="6">
    <source>
        <dbReference type="Pfam" id="PF03632"/>
    </source>
</evidence>
<sequence>MLSYDAIQRPELDQWSFTETEFNPLAQGKCESVMSLGNGYMGLRSATEEAYIGATRNLFVNGTFNRFDDFEVTELPNAADVTQVELLIDGKRFTLETGSVTDYARTLNLRDAELTRSFVWESDQGKRIRLEFRRFVSMHDRHLIGMKLQITPLDEGISLRLASGINAQMSNSGSQHFHEGEKRIFDKKYLQLIQTTTETKVDFVLSAQHQFWIDGTAVELAPQMEIERRKMEMAYSVELKAGQTLEMQKLIQVHTSRDSDVHDAGNLESLRTRSLETLKKSGATGYDRLFEQNQQAWASLWDRYHFEIESANRFDLLALRFAIYHMMVMTPVHDRRMGIGAKGLSGEGYKGHSFWDTEIFILPFFIYSEPEVARTLLEYRYLGLEGARRKAKENGYEGAMYPWEVAWPSDGEVTPVWGAVDIVTGKQTKIWSGFIEQHITSDIAYAVWHYYQATGDQKFMDDYGYEMIFDTATFWASRLEWDEEASRYEINEVIGPDEYKEHVDNNAFTNYMAHFNLQLALQYYDELKTRNPQLLSHLDSALSLQHYAQEWQEKAAGIYLPKPDERGIIAQDDTYLEKRILDLTPYKSQTKVGTLFQDYSLDQVNEMQVSKQADILMLFYLLENRFAPELKRANYDYYEPKTLHDSSLSFSTHSILASDFDDKKLAYELFRRATEIDLGPHEHSSDAGIHSASLGGIWQCVVMGFAGVRMLDGELHLHPKIPGKWQRLSFPLYWKGSLLKLNITKDQLQITTDSKDEIHLVIEGKKVSFTGQLQFEMIHI</sequence>
<evidence type="ECO:0000259" key="8">
    <source>
        <dbReference type="Pfam" id="PF03636"/>
    </source>
</evidence>
<dbReference type="InterPro" id="IPR008928">
    <property type="entry name" value="6-hairpin_glycosidase_sf"/>
</dbReference>
<feature type="binding site" evidence="5">
    <location>
        <begin position="611"/>
        <end position="612"/>
    </location>
    <ligand>
        <name>substrate</name>
    </ligand>
</feature>
<feature type="domain" description="Glycoside hydrolase family 65 central catalytic" evidence="6">
    <location>
        <begin position="320"/>
        <end position="699"/>
    </location>
</feature>
<feature type="domain" description="Glycoside hydrolase family 65 N-terminal" evidence="8">
    <location>
        <begin position="18"/>
        <end position="257"/>
    </location>
</feature>
<dbReference type="PANTHER" id="PTHR11051:SF8">
    <property type="entry name" value="PROTEIN-GLUCOSYLGALACTOSYLHYDROXYLYSINE GLUCOSIDASE"/>
    <property type="match status" value="1"/>
</dbReference>
<reference evidence="9" key="1">
    <citation type="submission" date="2022-04" db="EMBL/GenBank/DDBJ databases">
        <title>Paenibacillus mangrovi sp. nov., a novel endophytic bacterium isolated from bark of Kandelia candel.</title>
        <authorList>
            <person name="Tuo L."/>
        </authorList>
    </citation>
    <scope>NUCLEOTIDE SEQUENCE</scope>
    <source>
        <strain evidence="9">KQZ6P-2</strain>
    </source>
</reference>
<comment type="similarity">
    <text evidence="1">Belongs to the glycosyl hydrolase 65 family.</text>
</comment>
<dbReference type="GO" id="GO:0016757">
    <property type="term" value="F:glycosyltransferase activity"/>
    <property type="evidence" value="ECO:0007669"/>
    <property type="project" value="UniProtKB-KW"/>
</dbReference>
<dbReference type="InterPro" id="IPR005196">
    <property type="entry name" value="Glyco_hydro_65_N"/>
</dbReference>
<gene>
    <name evidence="9" type="ORF">MUG84_07590</name>
</gene>
<dbReference type="Gene3D" id="2.60.420.10">
    <property type="entry name" value="Maltose phosphorylase, domain 3"/>
    <property type="match status" value="1"/>
</dbReference>
<dbReference type="InterPro" id="IPR011013">
    <property type="entry name" value="Gal_mutarotase_sf_dom"/>
</dbReference>
<evidence type="ECO:0000313" key="10">
    <source>
        <dbReference type="Proteomes" id="UP001139347"/>
    </source>
</evidence>
<dbReference type="InterPro" id="IPR017045">
    <property type="entry name" value="Malt_Pase/Glycosyl_Hdrlase"/>
</dbReference>
<keyword evidence="9" id="KW-0378">Hydrolase</keyword>
<name>A0A9X2B4G3_9BACL</name>
<dbReference type="EMBL" id="JALIRP010000002">
    <property type="protein sequence ID" value="MCJ8011612.1"/>
    <property type="molecule type" value="Genomic_DNA"/>
</dbReference>
<feature type="active site" description="Proton donor" evidence="4">
    <location>
        <position position="498"/>
    </location>
</feature>
<dbReference type="AlphaFoldDB" id="A0A9X2B4G3"/>
<dbReference type="SUPFAM" id="SSF74650">
    <property type="entry name" value="Galactose mutarotase-like"/>
    <property type="match status" value="1"/>
</dbReference>
<dbReference type="GO" id="GO:0005975">
    <property type="term" value="P:carbohydrate metabolic process"/>
    <property type="evidence" value="ECO:0007669"/>
    <property type="project" value="InterPro"/>
</dbReference>
<evidence type="ECO:0000256" key="4">
    <source>
        <dbReference type="PIRSR" id="PIRSR036289-50"/>
    </source>
</evidence>
<dbReference type="GO" id="GO:0030246">
    <property type="term" value="F:carbohydrate binding"/>
    <property type="evidence" value="ECO:0007669"/>
    <property type="project" value="InterPro"/>
</dbReference>
<evidence type="ECO:0000259" key="7">
    <source>
        <dbReference type="Pfam" id="PF03633"/>
    </source>
</evidence>
<dbReference type="PANTHER" id="PTHR11051">
    <property type="entry name" value="GLYCOSYL HYDROLASE-RELATED"/>
    <property type="match status" value="1"/>
</dbReference>
<dbReference type="InterPro" id="IPR005194">
    <property type="entry name" value="Glyco_hydro_65_C"/>
</dbReference>
<feature type="domain" description="Glycoside hydrolase family 65 C-terminal" evidence="7">
    <location>
        <begin position="709"/>
        <end position="767"/>
    </location>
</feature>
<evidence type="ECO:0000256" key="5">
    <source>
        <dbReference type="PIRSR" id="PIRSR036289-51"/>
    </source>
</evidence>
<dbReference type="Proteomes" id="UP001139347">
    <property type="component" value="Unassembled WGS sequence"/>
</dbReference>
<dbReference type="RefSeq" id="WP_244722816.1">
    <property type="nucleotide sequence ID" value="NZ_JALIRP010000002.1"/>
</dbReference>